<dbReference type="GeneID" id="110792537"/>
<dbReference type="NCBIfam" id="TIGR01557">
    <property type="entry name" value="myb_SHAQKYF"/>
    <property type="match status" value="1"/>
</dbReference>
<name>A0A9R0IP92_SPIOL</name>
<gene>
    <name evidence="8" type="primary">LOC110792537</name>
</gene>
<dbReference type="SUPFAM" id="SSF46689">
    <property type="entry name" value="Homeodomain-like"/>
    <property type="match status" value="1"/>
</dbReference>
<evidence type="ECO:0000256" key="5">
    <source>
        <dbReference type="SAM" id="MobiDB-lite"/>
    </source>
</evidence>
<organism evidence="7 8">
    <name type="scientific">Spinacia oleracea</name>
    <name type="common">Spinach</name>
    <dbReference type="NCBI Taxonomy" id="3562"/>
    <lineage>
        <taxon>Eukaryota</taxon>
        <taxon>Viridiplantae</taxon>
        <taxon>Streptophyta</taxon>
        <taxon>Embryophyta</taxon>
        <taxon>Tracheophyta</taxon>
        <taxon>Spermatophyta</taxon>
        <taxon>Magnoliopsida</taxon>
        <taxon>eudicotyledons</taxon>
        <taxon>Gunneridae</taxon>
        <taxon>Pentapetalae</taxon>
        <taxon>Caryophyllales</taxon>
        <taxon>Chenopodiaceae</taxon>
        <taxon>Chenopodioideae</taxon>
        <taxon>Anserineae</taxon>
        <taxon>Spinacia</taxon>
    </lineage>
</organism>
<dbReference type="Proteomes" id="UP000813463">
    <property type="component" value="Chromosome 6"/>
</dbReference>
<dbReference type="GO" id="GO:0005634">
    <property type="term" value="C:nucleus"/>
    <property type="evidence" value="ECO:0007669"/>
    <property type="project" value="UniProtKB-SubCell"/>
</dbReference>
<feature type="region of interest" description="Disordered" evidence="5">
    <location>
        <begin position="173"/>
        <end position="200"/>
    </location>
</feature>
<dbReference type="Pfam" id="PF00249">
    <property type="entry name" value="Myb_DNA-binding"/>
    <property type="match status" value="1"/>
</dbReference>
<dbReference type="PROSITE" id="PS51294">
    <property type="entry name" value="HTH_MYB"/>
    <property type="match status" value="1"/>
</dbReference>
<evidence type="ECO:0000259" key="6">
    <source>
        <dbReference type="PROSITE" id="PS51294"/>
    </source>
</evidence>
<protein>
    <recommendedName>
        <fullName evidence="6">HTH myb-type domain-containing protein</fullName>
    </recommendedName>
</protein>
<feature type="compositionally biased region" description="Basic and acidic residues" evidence="5">
    <location>
        <begin position="173"/>
        <end position="182"/>
    </location>
</feature>
<dbReference type="InterPro" id="IPR006447">
    <property type="entry name" value="Myb_dom_plants"/>
</dbReference>
<dbReference type="InterPro" id="IPR017930">
    <property type="entry name" value="Myb_dom"/>
</dbReference>
<evidence type="ECO:0000256" key="2">
    <source>
        <dbReference type="ARBA" id="ARBA00023015"/>
    </source>
</evidence>
<accession>A0A9R0IP92</accession>
<dbReference type="InterPro" id="IPR009057">
    <property type="entry name" value="Homeodomain-like_sf"/>
</dbReference>
<comment type="subcellular location">
    <subcellularLocation>
        <location evidence="1">Nucleus</location>
    </subcellularLocation>
</comment>
<dbReference type="RefSeq" id="XP_021853048.2">
    <property type="nucleotide sequence ID" value="XM_021997356.2"/>
</dbReference>
<dbReference type="PANTHER" id="PTHR31314:SF84">
    <property type="entry name" value="HOMEODOMAIN-LIKE SUPERFAMILY PROTEIN-RELATED"/>
    <property type="match status" value="1"/>
</dbReference>
<sequence length="230" mass="25816">MAMNVGFRNVVKSNANQSSVRSYERSKSPRLRWTDDLHDCFLRAVKKLGGEDRATPNMILRAMEVNGITVSHVKSHLQMHRSKRHESLIHEALNAAEKSGKDREIIEQLPELMKLTTSRAVSRREDRLQQLKGSLIKNALDTHFLGDHDHHPVELQLSLSNAFPPTKTVVVHMPREDRKRSSGPESSKATSAKGKEKVATDDEFAVMGADLSLCICNDDEDNDISLDLSL</sequence>
<evidence type="ECO:0000256" key="4">
    <source>
        <dbReference type="ARBA" id="ARBA00023242"/>
    </source>
</evidence>
<keyword evidence="4" id="KW-0539">Nucleus</keyword>
<evidence type="ECO:0000313" key="7">
    <source>
        <dbReference type="Proteomes" id="UP000813463"/>
    </source>
</evidence>
<dbReference type="KEGG" id="soe:110792537"/>
<dbReference type="GO" id="GO:0003677">
    <property type="term" value="F:DNA binding"/>
    <property type="evidence" value="ECO:0007669"/>
    <property type="project" value="InterPro"/>
</dbReference>
<reference evidence="7" key="1">
    <citation type="journal article" date="2021" name="Nat. Commun.">
        <title>Genomic analyses provide insights into spinach domestication and the genetic basis of agronomic traits.</title>
        <authorList>
            <person name="Cai X."/>
            <person name="Sun X."/>
            <person name="Xu C."/>
            <person name="Sun H."/>
            <person name="Wang X."/>
            <person name="Ge C."/>
            <person name="Zhang Z."/>
            <person name="Wang Q."/>
            <person name="Fei Z."/>
            <person name="Jiao C."/>
            <person name="Wang Q."/>
        </authorList>
    </citation>
    <scope>NUCLEOTIDE SEQUENCE [LARGE SCALE GENOMIC DNA]</scope>
    <source>
        <strain evidence="7">cv. Varoflay</strain>
    </source>
</reference>
<evidence type="ECO:0000256" key="3">
    <source>
        <dbReference type="ARBA" id="ARBA00023163"/>
    </source>
</evidence>
<dbReference type="GO" id="GO:0003700">
    <property type="term" value="F:DNA-binding transcription factor activity"/>
    <property type="evidence" value="ECO:0007669"/>
    <property type="project" value="InterPro"/>
</dbReference>
<dbReference type="PANTHER" id="PTHR31314">
    <property type="entry name" value="MYB FAMILY TRANSCRIPTION FACTOR PHL7-LIKE"/>
    <property type="match status" value="1"/>
</dbReference>
<dbReference type="InterPro" id="IPR046955">
    <property type="entry name" value="PHR1-like"/>
</dbReference>
<proteinExistence type="predicted"/>
<keyword evidence="3" id="KW-0804">Transcription</keyword>
<evidence type="ECO:0000313" key="8">
    <source>
        <dbReference type="RefSeq" id="XP_021853048.2"/>
    </source>
</evidence>
<reference evidence="8" key="2">
    <citation type="submission" date="2025-08" db="UniProtKB">
        <authorList>
            <consortium name="RefSeq"/>
        </authorList>
    </citation>
    <scope>IDENTIFICATION</scope>
    <source>
        <tissue evidence="8">Leaf</tissue>
    </source>
</reference>
<dbReference type="Gene3D" id="1.10.10.60">
    <property type="entry name" value="Homeodomain-like"/>
    <property type="match status" value="1"/>
</dbReference>
<dbReference type="AlphaFoldDB" id="A0A9R0IP92"/>
<feature type="domain" description="HTH myb-type" evidence="6">
    <location>
        <begin position="30"/>
        <end position="85"/>
    </location>
</feature>
<keyword evidence="2" id="KW-0805">Transcription regulation</keyword>
<keyword evidence="7" id="KW-1185">Reference proteome</keyword>
<evidence type="ECO:0000256" key="1">
    <source>
        <dbReference type="ARBA" id="ARBA00004123"/>
    </source>
</evidence>
<dbReference type="InterPro" id="IPR001005">
    <property type="entry name" value="SANT/Myb"/>
</dbReference>